<comment type="caution">
    <text evidence="10">The sequence shown here is derived from an EMBL/GenBank/DDBJ whole genome shotgun (WGS) entry which is preliminary data.</text>
</comment>
<evidence type="ECO:0000256" key="3">
    <source>
        <dbReference type="ARBA" id="ARBA00022618"/>
    </source>
</evidence>
<keyword evidence="5 8" id="KW-1133">Transmembrane helix</keyword>
<evidence type="ECO:0000256" key="6">
    <source>
        <dbReference type="ARBA" id="ARBA00023136"/>
    </source>
</evidence>
<comment type="function">
    <text evidence="8">Essential cell division protein. May link together the upstream cell division proteins, which are predominantly cytoplasmic, with the downstream cell division proteins, which are predominantly periplasmic.</text>
</comment>
<evidence type="ECO:0000256" key="2">
    <source>
        <dbReference type="ARBA" id="ARBA00022475"/>
    </source>
</evidence>
<comment type="similarity">
    <text evidence="8">Belongs to the FtsL family.</text>
</comment>
<evidence type="ECO:0000256" key="4">
    <source>
        <dbReference type="ARBA" id="ARBA00022692"/>
    </source>
</evidence>
<dbReference type="HAMAP" id="MF_00910">
    <property type="entry name" value="FtsL"/>
    <property type="match status" value="1"/>
</dbReference>
<evidence type="ECO:0000256" key="8">
    <source>
        <dbReference type="HAMAP-Rule" id="MF_00910"/>
    </source>
</evidence>
<name>A0A7X5UEM5_9GAMM</name>
<dbReference type="RefSeq" id="WP_166952891.1">
    <property type="nucleotide sequence ID" value="NZ_CP077072.1"/>
</dbReference>
<dbReference type="Pfam" id="PF04999">
    <property type="entry name" value="FtsL"/>
    <property type="match status" value="1"/>
</dbReference>
<keyword evidence="3 8" id="KW-0132">Cell division</keyword>
<keyword evidence="4 8" id="KW-0812">Transmembrane</keyword>
<dbReference type="Proteomes" id="UP000490980">
    <property type="component" value="Unassembled WGS sequence"/>
</dbReference>
<evidence type="ECO:0000256" key="1">
    <source>
        <dbReference type="ARBA" id="ARBA00004401"/>
    </source>
</evidence>
<keyword evidence="11" id="KW-1185">Reference proteome</keyword>
<evidence type="ECO:0000313" key="10">
    <source>
        <dbReference type="EMBL" id="NII09012.1"/>
    </source>
</evidence>
<dbReference type="InterPro" id="IPR011922">
    <property type="entry name" value="Cell_div_FtsL"/>
</dbReference>
<evidence type="ECO:0000256" key="9">
    <source>
        <dbReference type="NCBIfam" id="TIGR02209"/>
    </source>
</evidence>
<dbReference type="PANTHER" id="PTHR37479:SF1">
    <property type="entry name" value="CELL DIVISION PROTEIN FTSL"/>
    <property type="match status" value="1"/>
</dbReference>
<dbReference type="NCBIfam" id="TIGR02209">
    <property type="entry name" value="ftsL_broad"/>
    <property type="match status" value="1"/>
</dbReference>
<evidence type="ECO:0000256" key="5">
    <source>
        <dbReference type="ARBA" id="ARBA00022989"/>
    </source>
</evidence>
<dbReference type="GO" id="GO:0043093">
    <property type="term" value="P:FtsZ-dependent cytokinesis"/>
    <property type="evidence" value="ECO:0007669"/>
    <property type="project" value="UniProtKB-UniRule"/>
</dbReference>
<dbReference type="GO" id="GO:0005886">
    <property type="term" value="C:plasma membrane"/>
    <property type="evidence" value="ECO:0007669"/>
    <property type="project" value="UniProtKB-SubCell"/>
</dbReference>
<accession>A0A7X5UEM5</accession>
<dbReference type="EMBL" id="JAARLZ010000018">
    <property type="protein sequence ID" value="NII09012.1"/>
    <property type="molecule type" value="Genomic_DNA"/>
</dbReference>
<dbReference type="PANTHER" id="PTHR37479">
    <property type="entry name" value="CELL DIVISION PROTEIN FTSL"/>
    <property type="match status" value="1"/>
</dbReference>
<keyword evidence="6 8" id="KW-0472">Membrane</keyword>
<dbReference type="AlphaFoldDB" id="A0A7X5UEM5"/>
<proteinExistence type="inferred from homology"/>
<organism evidence="10 11">
    <name type="scientific">Luteibacter anthropi</name>
    <dbReference type="NCBI Taxonomy" id="564369"/>
    <lineage>
        <taxon>Bacteria</taxon>
        <taxon>Pseudomonadati</taxon>
        <taxon>Pseudomonadota</taxon>
        <taxon>Gammaproteobacteria</taxon>
        <taxon>Lysobacterales</taxon>
        <taxon>Rhodanobacteraceae</taxon>
        <taxon>Luteibacter</taxon>
    </lineage>
</organism>
<keyword evidence="8" id="KW-0997">Cell inner membrane</keyword>
<dbReference type="GO" id="GO:0032153">
    <property type="term" value="C:cell division site"/>
    <property type="evidence" value="ECO:0007669"/>
    <property type="project" value="UniProtKB-UniRule"/>
</dbReference>
<keyword evidence="7 8" id="KW-0131">Cell cycle</keyword>
<comment type="subunit">
    <text evidence="8">Part of a complex composed of FtsB, FtsL and FtsQ.</text>
</comment>
<evidence type="ECO:0000256" key="7">
    <source>
        <dbReference type="ARBA" id="ARBA00023306"/>
    </source>
</evidence>
<protein>
    <recommendedName>
        <fullName evidence="8 9">Cell division protein FtsL</fullName>
    </recommendedName>
</protein>
<evidence type="ECO:0000313" key="11">
    <source>
        <dbReference type="Proteomes" id="UP000490980"/>
    </source>
</evidence>
<gene>
    <name evidence="8 10" type="primary">ftsL</name>
    <name evidence="10" type="ORF">HBF25_21730</name>
</gene>
<reference evidence="10 11" key="1">
    <citation type="submission" date="2020-03" db="EMBL/GenBank/DDBJ databases">
        <authorList>
            <person name="Lai Q."/>
        </authorList>
    </citation>
    <scope>NUCLEOTIDE SEQUENCE [LARGE SCALE GENOMIC DNA]</scope>
    <source>
        <strain evidence="10 11">CCUG 25036</strain>
    </source>
</reference>
<sequence>MKIFGAFCLTILLLAVIVSAIGVVWTRHESRILFVELSRLQSQKDDLGVEYGRLELEQATYAEPSRIDAEARARLSMYTPKQQDIQLVRR</sequence>
<comment type="subcellular location">
    <subcellularLocation>
        <location evidence="8">Cell inner membrane</location>
        <topology evidence="8">Single-pass type II membrane protein</topology>
    </subcellularLocation>
    <subcellularLocation>
        <location evidence="1">Cell membrane</location>
        <topology evidence="1">Single-pass type II membrane protein</topology>
    </subcellularLocation>
    <text evidence="8">Localizes to the division septum where it forms a ring structure.</text>
</comment>
<keyword evidence="2 8" id="KW-1003">Cell membrane</keyword>